<name>A0A0W0GHH5_9CHLR</name>
<dbReference type="SUPFAM" id="SSF48179">
    <property type="entry name" value="6-phosphogluconate dehydrogenase C-terminal domain-like"/>
    <property type="match status" value="1"/>
</dbReference>
<reference evidence="7 8" key="1">
    <citation type="submission" date="2015-06" db="EMBL/GenBank/DDBJ databases">
        <title>Genome sequence of the organohalide-respiring Dehalogenimonas alkenigignens type strain (IP3-3T).</title>
        <authorList>
            <person name="Key T.A."/>
            <person name="Richmond D.P."/>
            <person name="Bowman K.S."/>
            <person name="Cho Y.-J."/>
            <person name="Chun J."/>
            <person name="da Costa M.S."/>
            <person name="Rainey F.A."/>
            <person name="Moe W.M."/>
        </authorList>
    </citation>
    <scope>NUCLEOTIDE SEQUENCE [LARGE SCALE GENOMIC DNA]</scope>
    <source>
        <strain evidence="7 8">IP3-3</strain>
    </source>
</reference>
<dbReference type="InterPro" id="IPR006176">
    <property type="entry name" value="3-OHacyl-CoA_DH_NAD-bd"/>
</dbReference>
<dbReference type="NCBIfam" id="NF005875">
    <property type="entry name" value="PRK07819.1"/>
    <property type="match status" value="1"/>
</dbReference>
<evidence type="ECO:0000313" key="8">
    <source>
        <dbReference type="Proteomes" id="UP000053947"/>
    </source>
</evidence>
<comment type="similarity">
    <text evidence="2">Belongs to the 3-hydroxyacyl-CoA dehydrogenase family.</text>
</comment>
<dbReference type="Pfam" id="PF00725">
    <property type="entry name" value="3HCDH"/>
    <property type="match status" value="1"/>
</dbReference>
<evidence type="ECO:0000256" key="3">
    <source>
        <dbReference type="ARBA" id="ARBA00023002"/>
    </source>
</evidence>
<dbReference type="STRING" id="1217799.DEALK_08420"/>
<dbReference type="GO" id="GO:0070403">
    <property type="term" value="F:NAD+ binding"/>
    <property type="evidence" value="ECO:0007669"/>
    <property type="project" value="InterPro"/>
</dbReference>
<dbReference type="InterPro" id="IPR022694">
    <property type="entry name" value="3-OHacyl-CoA_DH"/>
</dbReference>
<dbReference type="PIRSF" id="PIRSF000105">
    <property type="entry name" value="HCDH"/>
    <property type="match status" value="1"/>
</dbReference>
<dbReference type="GO" id="GO:0008691">
    <property type="term" value="F:3-hydroxybutyryl-CoA dehydrogenase activity"/>
    <property type="evidence" value="ECO:0007669"/>
    <property type="project" value="UniProtKB-EC"/>
</dbReference>
<dbReference type="GO" id="GO:0006635">
    <property type="term" value="P:fatty acid beta-oxidation"/>
    <property type="evidence" value="ECO:0007669"/>
    <property type="project" value="TreeGrafter"/>
</dbReference>
<feature type="domain" description="3-hydroxyacyl-CoA dehydrogenase C-terminal" evidence="5">
    <location>
        <begin position="187"/>
        <end position="283"/>
    </location>
</feature>
<dbReference type="EC" id="1.1.1.157" evidence="7"/>
<dbReference type="InterPro" id="IPR006108">
    <property type="entry name" value="3HC_DH_C"/>
</dbReference>
<dbReference type="Gene3D" id="1.10.1040.10">
    <property type="entry name" value="N-(1-d-carboxylethyl)-l-norvaline Dehydrogenase, domain 2"/>
    <property type="match status" value="1"/>
</dbReference>
<evidence type="ECO:0000256" key="4">
    <source>
        <dbReference type="PIRSR" id="PIRSR000105-1"/>
    </source>
</evidence>
<evidence type="ECO:0000313" key="7">
    <source>
        <dbReference type="EMBL" id="KTB47997.1"/>
    </source>
</evidence>
<evidence type="ECO:0000259" key="6">
    <source>
        <dbReference type="Pfam" id="PF02737"/>
    </source>
</evidence>
<gene>
    <name evidence="7" type="ORF">DEALK_08420</name>
</gene>
<comment type="pathway">
    <text evidence="1">Lipid metabolism; butanoate metabolism.</text>
</comment>
<dbReference type="Pfam" id="PF02737">
    <property type="entry name" value="3HCDH_N"/>
    <property type="match status" value="1"/>
</dbReference>
<dbReference type="PANTHER" id="PTHR48075:SF5">
    <property type="entry name" value="3-HYDROXYBUTYRYL-COA DEHYDROGENASE"/>
    <property type="match status" value="1"/>
</dbReference>
<keyword evidence="3 7" id="KW-0560">Oxidoreductase</keyword>
<dbReference type="AlphaFoldDB" id="A0A0W0GHH5"/>
<accession>A0A0W0GHH5</accession>
<feature type="domain" description="3-hydroxyacyl-CoA dehydrogenase NAD binding" evidence="6">
    <location>
        <begin position="5"/>
        <end position="184"/>
    </location>
</feature>
<evidence type="ECO:0000256" key="1">
    <source>
        <dbReference type="ARBA" id="ARBA00005086"/>
    </source>
</evidence>
<evidence type="ECO:0000256" key="2">
    <source>
        <dbReference type="ARBA" id="ARBA00009463"/>
    </source>
</evidence>
<sequence>MPIKKVGVVGFTGVMGAGIVQLCAQSGYAVVGFSRSPERMKKAMATIEKHLSRLVEKEKIAADERQAVLARIATADTMTALGDCDLVIESAVENMELKKSIFAEMDAVCRPDAILATNTSSLSIIDLAMATRRPNQVLGLHFFNPAPLMPLLEVVRTIATSDETLAAGKAFGESLGKTIIVARDAPGYIVNTLLIPYLLNAIRMLDRGQAAREDIDTAIKAGLNYPMGPLQVADYIGLDALLFIANIMYEESKEPQYAAPPLLKKMVTAGWLGRKSGKGFYEYR</sequence>
<comment type="caution">
    <text evidence="7">The sequence shown here is derived from an EMBL/GenBank/DDBJ whole genome shotgun (WGS) entry which is preliminary data.</text>
</comment>
<protein>
    <submittedName>
        <fullName evidence="7">3-hydroxyacyl-CoA dehydrogenase</fullName>
        <ecNumber evidence="7">1.1.1.157</ecNumber>
    </submittedName>
</protein>
<feature type="site" description="Important for catalytic activity" evidence="4">
    <location>
        <position position="141"/>
    </location>
</feature>
<keyword evidence="8" id="KW-1185">Reference proteome</keyword>
<evidence type="ECO:0000259" key="5">
    <source>
        <dbReference type="Pfam" id="PF00725"/>
    </source>
</evidence>
<dbReference type="SUPFAM" id="SSF51735">
    <property type="entry name" value="NAD(P)-binding Rossmann-fold domains"/>
    <property type="match status" value="1"/>
</dbReference>
<dbReference type="EMBL" id="LFDV01000002">
    <property type="protein sequence ID" value="KTB47997.1"/>
    <property type="molecule type" value="Genomic_DNA"/>
</dbReference>
<dbReference type="PANTHER" id="PTHR48075">
    <property type="entry name" value="3-HYDROXYACYL-COA DEHYDROGENASE FAMILY PROTEIN"/>
    <property type="match status" value="1"/>
</dbReference>
<dbReference type="FunFam" id="3.40.50.720:FF:000009">
    <property type="entry name" value="Fatty oxidation complex, alpha subunit"/>
    <property type="match status" value="1"/>
</dbReference>
<dbReference type="InterPro" id="IPR036291">
    <property type="entry name" value="NAD(P)-bd_dom_sf"/>
</dbReference>
<organism evidence="7 8">
    <name type="scientific">Dehalogenimonas alkenigignens</name>
    <dbReference type="NCBI Taxonomy" id="1217799"/>
    <lineage>
        <taxon>Bacteria</taxon>
        <taxon>Bacillati</taxon>
        <taxon>Chloroflexota</taxon>
        <taxon>Dehalococcoidia</taxon>
        <taxon>Dehalococcoidales</taxon>
        <taxon>Dehalococcoidaceae</taxon>
        <taxon>Dehalogenimonas</taxon>
    </lineage>
</organism>
<dbReference type="InterPro" id="IPR008927">
    <property type="entry name" value="6-PGluconate_DH-like_C_sf"/>
</dbReference>
<dbReference type="InterPro" id="IPR013328">
    <property type="entry name" value="6PGD_dom2"/>
</dbReference>
<proteinExistence type="inferred from homology"/>
<dbReference type="Proteomes" id="UP000053947">
    <property type="component" value="Unassembled WGS sequence"/>
</dbReference>
<dbReference type="Gene3D" id="3.40.50.720">
    <property type="entry name" value="NAD(P)-binding Rossmann-like Domain"/>
    <property type="match status" value="1"/>
</dbReference>